<reference evidence="3 4" key="1">
    <citation type="journal article" date="2011" name="Cell">
        <title>Insight into structure and assembly of the nuclear pore complex by utilizing the genome of a eukaryotic thermophile.</title>
        <authorList>
            <person name="Amlacher S."/>
            <person name="Sarges P."/>
            <person name="Flemming D."/>
            <person name="van Noort V."/>
            <person name="Kunze R."/>
            <person name="Devos D.P."/>
            <person name="Arumugam M."/>
            <person name="Bork P."/>
            <person name="Hurt E."/>
        </authorList>
    </citation>
    <scope>NUCLEOTIDE SEQUENCE [LARGE SCALE GENOMIC DNA]</scope>
    <source>
        <strain evidence="4">DSM 1495 / CBS 144.50 / IMI 039719</strain>
    </source>
</reference>
<name>G0SAA1_CHATD</name>
<dbReference type="eggNOG" id="ENOG502RYA1">
    <property type="taxonomic scope" value="Eukaryota"/>
</dbReference>
<evidence type="ECO:0000313" key="3">
    <source>
        <dbReference type="EMBL" id="EGS19673.1"/>
    </source>
</evidence>
<dbReference type="OrthoDB" id="512920at2759"/>
<evidence type="ECO:0000256" key="2">
    <source>
        <dbReference type="ARBA" id="ARBA00022679"/>
    </source>
</evidence>
<dbReference type="Gene3D" id="3.40.50.2000">
    <property type="entry name" value="Glycogen Phosphorylase B"/>
    <property type="match status" value="1"/>
</dbReference>
<dbReference type="KEGG" id="cthr:CTHT_0041520"/>
<dbReference type="EMBL" id="GL988043">
    <property type="protein sequence ID" value="EGS19673.1"/>
    <property type="molecule type" value="Genomic_DNA"/>
</dbReference>
<dbReference type="AlphaFoldDB" id="G0SAA1"/>
<protein>
    <recommendedName>
        <fullName evidence="5">Glycosyl transferase family 1 domain-containing protein</fullName>
    </recommendedName>
</protein>
<dbReference type="Proteomes" id="UP000008066">
    <property type="component" value="Unassembled WGS sequence"/>
</dbReference>
<dbReference type="STRING" id="759272.G0SAA1"/>
<dbReference type="RefSeq" id="XP_006694558.1">
    <property type="nucleotide sequence ID" value="XM_006694495.1"/>
</dbReference>
<accession>G0SAA1</accession>
<evidence type="ECO:0000256" key="1">
    <source>
        <dbReference type="ARBA" id="ARBA00022676"/>
    </source>
</evidence>
<keyword evidence="2" id="KW-0808">Transferase</keyword>
<dbReference type="PANTHER" id="PTHR12526:SF510">
    <property type="entry name" value="D-INOSITOL 3-PHOSPHATE GLYCOSYLTRANSFERASE"/>
    <property type="match status" value="1"/>
</dbReference>
<dbReference type="OMA" id="AHEKWFL"/>
<dbReference type="GO" id="GO:0016757">
    <property type="term" value="F:glycosyltransferase activity"/>
    <property type="evidence" value="ECO:0007669"/>
    <property type="project" value="UniProtKB-KW"/>
</dbReference>
<dbReference type="GeneID" id="18258190"/>
<keyword evidence="1" id="KW-0328">Glycosyltransferase</keyword>
<evidence type="ECO:0000313" key="4">
    <source>
        <dbReference type="Proteomes" id="UP000008066"/>
    </source>
</evidence>
<sequence>MRVFLVQTAQGLTPSSGGYKANVNLLRALSSQGHTTAQICYGAEPEIDEYATRSTIYGPSVISDLDVDVIKVTDIRNVEHEIKVNTFTDEYGVFNICFDLNITGRMKALIDFYSSWISRFQPTHVVFNDPTTMKITETHPLRHTFKRINIIHTAEQLPFGPFVNGVAGHCLAPKAEDRLLRGLDGIWTVSKAIHDYAWTHGKLKTTFLIHPSRTYLDHKTGQMPMARNNVDKDEIGMVNPCPHKGISILLALAKRFPHLKFVTWKSWGTSRDHLAELLALPNIRVESTTEDMDEVWDRIKVLLAPSLWLEAWGIVVTEAQLRGIPVIASNAGGLAEAKIGLPYCIPVKIVTGERHPNGDYIVAEQDIDPWAEALETLMTDRTAYEALAKLTAIKAAEWLRSLDDRAHEKWFLSMMDDNKINGTKALAEDDLEDTNDEQALQCAVKQEA</sequence>
<organism evidence="4">
    <name type="scientific">Chaetomium thermophilum (strain DSM 1495 / CBS 144.50 / IMI 039719)</name>
    <name type="common">Thermochaetoides thermophila</name>
    <dbReference type="NCBI Taxonomy" id="759272"/>
    <lineage>
        <taxon>Eukaryota</taxon>
        <taxon>Fungi</taxon>
        <taxon>Dikarya</taxon>
        <taxon>Ascomycota</taxon>
        <taxon>Pezizomycotina</taxon>
        <taxon>Sordariomycetes</taxon>
        <taxon>Sordariomycetidae</taxon>
        <taxon>Sordariales</taxon>
        <taxon>Chaetomiaceae</taxon>
        <taxon>Thermochaetoides</taxon>
    </lineage>
</organism>
<gene>
    <name evidence="3" type="ORF">CTHT_0041520</name>
</gene>
<evidence type="ECO:0008006" key="5">
    <source>
        <dbReference type="Google" id="ProtNLM"/>
    </source>
</evidence>
<dbReference type="HOGENOM" id="CLU_054222_0_0_1"/>
<dbReference type="SUPFAM" id="SSF53756">
    <property type="entry name" value="UDP-Glycosyltransferase/glycogen phosphorylase"/>
    <property type="match status" value="1"/>
</dbReference>
<proteinExistence type="predicted"/>
<dbReference type="PANTHER" id="PTHR12526">
    <property type="entry name" value="GLYCOSYLTRANSFERASE"/>
    <property type="match status" value="1"/>
</dbReference>
<keyword evidence="4" id="KW-1185">Reference proteome</keyword>
<dbReference type="Pfam" id="PF13692">
    <property type="entry name" value="Glyco_trans_1_4"/>
    <property type="match status" value="1"/>
</dbReference>